<evidence type="ECO:0000259" key="4">
    <source>
        <dbReference type="Pfam" id="PF00144"/>
    </source>
</evidence>
<dbReference type="RefSeq" id="WP_125073378.1">
    <property type="nucleotide sequence ID" value="NZ_QWZQ01000073.1"/>
</dbReference>
<feature type="transmembrane region" description="Helical" evidence="3">
    <location>
        <begin position="5"/>
        <end position="25"/>
    </location>
</feature>
<sequence length="393" mass="43954">MRKRVWSVVIIIAGFLMIVGGGFWADQQLNKLTPKRSRTVKVDNARVTKPQAVKKVVKKKTSVQPRDPGQLTQAQAMAQIDALIKRHQIMGTLLVTTNGPKGAKVRTYGYADLNKRIRNTKTEAYPLASLQKALTATVIQHLINQGELTMTTPLSRFYPQVPYADQITIRQLLDHRSGLRMAEPLPKSILPTEAAQINFTLRHVKSTADHAYFYTNANFTILAGIIRKVSHRSYMTMLNNVIIKPLGLKHTFAYNDIPGNVVNPLAYRLTNGFSQGTLISKPLQSSELGCGSLYMSVGDYYKFMAHLQSGQLVGQAGLRELTSDFTPRYSGGVYYQPNGHIRVGGNDNAFHTYYMGTRDGRVALVLFENQGVFAGDNQVAYQIQRILMRTKKF</sequence>
<proteinExistence type="predicted"/>
<reference evidence="5 6" key="1">
    <citation type="submission" date="2018-08" db="EMBL/GenBank/DDBJ databases">
        <title>Genome Lactobacillus garii FI11369.</title>
        <authorList>
            <person name="Diaz M."/>
            <person name="Narbad A."/>
        </authorList>
    </citation>
    <scope>NUCLEOTIDE SEQUENCE [LARGE SCALE GENOMIC DNA]</scope>
    <source>
        <strain evidence="5 6">FI11369</strain>
    </source>
</reference>
<dbReference type="SUPFAM" id="SSF56601">
    <property type="entry name" value="beta-lactamase/transpeptidase-like"/>
    <property type="match status" value="1"/>
</dbReference>
<comment type="caution">
    <text evidence="5">The sequence shown here is derived from an EMBL/GenBank/DDBJ whole genome shotgun (WGS) entry which is preliminary data.</text>
</comment>
<protein>
    <submittedName>
        <fullName evidence="5">Class A beta-lactamase-related serine hydrolase</fullName>
    </submittedName>
</protein>
<dbReference type="GO" id="GO:0016020">
    <property type="term" value="C:membrane"/>
    <property type="evidence" value="ECO:0007669"/>
    <property type="project" value="UniProtKB-SubCell"/>
</dbReference>
<evidence type="ECO:0000313" key="5">
    <source>
        <dbReference type="EMBL" id="RRK09277.1"/>
    </source>
</evidence>
<evidence type="ECO:0000313" key="6">
    <source>
        <dbReference type="Proteomes" id="UP000283633"/>
    </source>
</evidence>
<dbReference type="PANTHER" id="PTHR46825:SF11">
    <property type="entry name" value="PENICILLIN-BINDING PROTEIN 4"/>
    <property type="match status" value="1"/>
</dbReference>
<name>A0A3R8J523_9LACO</name>
<keyword evidence="5" id="KW-0378">Hydrolase</keyword>
<feature type="domain" description="Beta-lactamase-related" evidence="4">
    <location>
        <begin position="80"/>
        <end position="380"/>
    </location>
</feature>
<gene>
    <name evidence="5" type="ORF">D1831_13610</name>
</gene>
<dbReference type="InterPro" id="IPR012338">
    <property type="entry name" value="Beta-lactam/transpept-like"/>
</dbReference>
<evidence type="ECO:0000256" key="3">
    <source>
        <dbReference type="SAM" id="Phobius"/>
    </source>
</evidence>
<dbReference type="InterPro" id="IPR001466">
    <property type="entry name" value="Beta-lactam-related"/>
</dbReference>
<dbReference type="OrthoDB" id="2157616at2"/>
<organism evidence="5 6">
    <name type="scientific">Lactiplantibacillus garii</name>
    <dbReference type="NCBI Taxonomy" id="2306423"/>
    <lineage>
        <taxon>Bacteria</taxon>
        <taxon>Bacillati</taxon>
        <taxon>Bacillota</taxon>
        <taxon>Bacilli</taxon>
        <taxon>Lactobacillales</taxon>
        <taxon>Lactobacillaceae</taxon>
        <taxon>Lactiplantibacillus</taxon>
    </lineage>
</organism>
<comment type="subcellular location">
    <subcellularLocation>
        <location evidence="1">Membrane</location>
    </subcellularLocation>
</comment>
<dbReference type="GO" id="GO:0016787">
    <property type="term" value="F:hydrolase activity"/>
    <property type="evidence" value="ECO:0007669"/>
    <property type="project" value="UniProtKB-KW"/>
</dbReference>
<dbReference type="Gene3D" id="3.40.710.10">
    <property type="entry name" value="DD-peptidase/beta-lactamase superfamily"/>
    <property type="match status" value="1"/>
</dbReference>
<dbReference type="InterPro" id="IPR050491">
    <property type="entry name" value="AmpC-like"/>
</dbReference>
<dbReference type="Pfam" id="PF00144">
    <property type="entry name" value="Beta-lactamase"/>
    <property type="match status" value="1"/>
</dbReference>
<dbReference type="EMBL" id="QWZQ01000073">
    <property type="protein sequence ID" value="RRK09277.1"/>
    <property type="molecule type" value="Genomic_DNA"/>
</dbReference>
<keyword evidence="2 3" id="KW-0472">Membrane</keyword>
<dbReference type="PANTHER" id="PTHR46825">
    <property type="entry name" value="D-ALANYL-D-ALANINE-CARBOXYPEPTIDASE/ENDOPEPTIDASE AMPH"/>
    <property type="match status" value="1"/>
</dbReference>
<accession>A0A3R8J523</accession>
<evidence type="ECO:0000256" key="2">
    <source>
        <dbReference type="ARBA" id="ARBA00023136"/>
    </source>
</evidence>
<keyword evidence="3" id="KW-0812">Transmembrane</keyword>
<dbReference type="Proteomes" id="UP000283633">
    <property type="component" value="Unassembled WGS sequence"/>
</dbReference>
<keyword evidence="3" id="KW-1133">Transmembrane helix</keyword>
<keyword evidence="6" id="KW-1185">Reference proteome</keyword>
<evidence type="ECO:0000256" key="1">
    <source>
        <dbReference type="ARBA" id="ARBA00004370"/>
    </source>
</evidence>
<dbReference type="AlphaFoldDB" id="A0A3R8J523"/>